<dbReference type="AlphaFoldDB" id="A0A182J0D3"/>
<protein>
    <submittedName>
        <fullName evidence="1">Uncharacterized protein</fullName>
    </submittedName>
</protein>
<dbReference type="PANTHER" id="PTHR19143:SF327">
    <property type="entry name" value="FI21813P1-RELATED"/>
    <property type="match status" value="1"/>
</dbReference>
<dbReference type="Pfam" id="PF00147">
    <property type="entry name" value="Fibrinogen_C"/>
    <property type="match status" value="1"/>
</dbReference>
<dbReference type="PANTHER" id="PTHR19143">
    <property type="entry name" value="FIBRINOGEN/TENASCIN/ANGIOPOEITIN"/>
    <property type="match status" value="1"/>
</dbReference>
<dbReference type="InterPro" id="IPR050373">
    <property type="entry name" value="Fibrinogen_C-term_domain"/>
</dbReference>
<dbReference type="InterPro" id="IPR014716">
    <property type="entry name" value="Fibrinogen_a/b/g_C_1"/>
</dbReference>
<organism evidence="1">
    <name type="scientific">Anopheles atroparvus</name>
    <name type="common">European mosquito</name>
    <dbReference type="NCBI Taxonomy" id="41427"/>
    <lineage>
        <taxon>Eukaryota</taxon>
        <taxon>Metazoa</taxon>
        <taxon>Ecdysozoa</taxon>
        <taxon>Arthropoda</taxon>
        <taxon>Hexapoda</taxon>
        <taxon>Insecta</taxon>
        <taxon>Pterygota</taxon>
        <taxon>Neoptera</taxon>
        <taxon>Endopterygota</taxon>
        <taxon>Diptera</taxon>
        <taxon>Nematocera</taxon>
        <taxon>Culicoidea</taxon>
        <taxon>Culicidae</taxon>
        <taxon>Anophelinae</taxon>
        <taxon>Anopheles</taxon>
    </lineage>
</organism>
<dbReference type="SUPFAM" id="SSF56496">
    <property type="entry name" value="Fibrinogen C-terminal domain-like"/>
    <property type="match status" value="1"/>
</dbReference>
<dbReference type="PROSITE" id="PS51406">
    <property type="entry name" value="FIBRINOGEN_C_2"/>
    <property type="match status" value="1"/>
</dbReference>
<dbReference type="GO" id="GO:0005615">
    <property type="term" value="C:extracellular space"/>
    <property type="evidence" value="ECO:0007669"/>
    <property type="project" value="TreeGrafter"/>
</dbReference>
<sequence>MACGRLCILAMLTCSVVVAVCSQSDQRSDDISGLYLELLLTHISDIKHEVQQELQEFRELANTIKTDVNRILQQMPGRIRQPSQQPTSEVNANTTERFRTLEGEMLHFRTKMVRLSPPNLQLHGEWIVIQHRYDGSETFYRPWADYRNGFGALEGEHWLGLAKIHAILATERHELLVVLVSIEGETVYAHYDNFQLGDEPEGYALKTLGKYDGTAGDSLESHKDQKFSTYDRDNDGWASSHCAEKFRGAWWFKSCYHSHLNGEYMRERPKKQKGLVWQSFGGPFNSLKSTTMLIRRYVD</sequence>
<proteinExistence type="predicted"/>
<dbReference type="InterPro" id="IPR036056">
    <property type="entry name" value="Fibrinogen-like_C"/>
</dbReference>
<dbReference type="SMART" id="SM00186">
    <property type="entry name" value="FBG"/>
    <property type="match status" value="1"/>
</dbReference>
<name>A0A182J0D3_ANOAO</name>
<dbReference type="InterPro" id="IPR002181">
    <property type="entry name" value="Fibrinogen_a/b/g_C_dom"/>
</dbReference>
<dbReference type="Gene3D" id="3.90.215.10">
    <property type="entry name" value="Gamma Fibrinogen, chain A, domain 1"/>
    <property type="match status" value="1"/>
</dbReference>
<reference evidence="1" key="1">
    <citation type="submission" date="2022-08" db="UniProtKB">
        <authorList>
            <consortium name="EnsemblMetazoa"/>
        </authorList>
    </citation>
    <scope>IDENTIFICATION</scope>
    <source>
        <strain evidence="1">EBRO</strain>
    </source>
</reference>
<dbReference type="EnsemblMetazoa" id="AATE008934-RA">
    <property type="protein sequence ID" value="AATE008934-PA.1"/>
    <property type="gene ID" value="AATE008934"/>
</dbReference>
<evidence type="ECO:0000313" key="1">
    <source>
        <dbReference type="EnsemblMetazoa" id="AATE008934-PA.1"/>
    </source>
</evidence>
<dbReference type="VEuPathDB" id="VectorBase:AATE008934"/>
<dbReference type="InterPro" id="IPR020837">
    <property type="entry name" value="Fibrinogen_CS"/>
</dbReference>
<dbReference type="CDD" id="cd00087">
    <property type="entry name" value="FReD"/>
    <property type="match status" value="1"/>
</dbReference>
<dbReference type="STRING" id="41427.A0A182J0D3"/>
<dbReference type="PROSITE" id="PS00514">
    <property type="entry name" value="FIBRINOGEN_C_1"/>
    <property type="match status" value="1"/>
</dbReference>
<accession>A0A182J0D3</accession>